<dbReference type="GO" id="GO:0004300">
    <property type="term" value="F:enoyl-CoA hydratase activity"/>
    <property type="evidence" value="ECO:0007669"/>
    <property type="project" value="UniProtKB-EC"/>
</dbReference>
<dbReference type="Gene3D" id="1.10.1040.50">
    <property type="match status" value="1"/>
</dbReference>
<dbReference type="PROSITE" id="PS00067">
    <property type="entry name" value="3HCDH"/>
    <property type="match status" value="1"/>
</dbReference>
<evidence type="ECO:0000256" key="14">
    <source>
        <dbReference type="RuleBase" id="RU003707"/>
    </source>
</evidence>
<protein>
    <recommendedName>
        <fullName evidence="4">enoyl-CoA hydratase</fullName>
        <ecNumber evidence="4">4.2.1.17</ecNumber>
    </recommendedName>
</protein>
<keyword evidence="11" id="KW-0456">Lyase</keyword>
<dbReference type="CDD" id="cd06558">
    <property type="entry name" value="crotonase-like"/>
    <property type="match status" value="1"/>
</dbReference>
<evidence type="ECO:0000313" key="17">
    <source>
        <dbReference type="EMBL" id="SHG07086.1"/>
    </source>
</evidence>
<keyword evidence="6" id="KW-0442">Lipid degradation</keyword>
<evidence type="ECO:0000256" key="11">
    <source>
        <dbReference type="ARBA" id="ARBA00023239"/>
    </source>
</evidence>
<dbReference type="AlphaFoldDB" id="A0A1M5GTL6"/>
<dbReference type="PROSITE" id="PS00166">
    <property type="entry name" value="ENOYL_COA_HYDRATASE"/>
    <property type="match status" value="1"/>
</dbReference>
<dbReference type="GO" id="GO:0006635">
    <property type="term" value="P:fatty acid beta-oxidation"/>
    <property type="evidence" value="ECO:0007669"/>
    <property type="project" value="UniProtKB-UniPathway"/>
</dbReference>
<evidence type="ECO:0000256" key="10">
    <source>
        <dbReference type="ARBA" id="ARBA00023235"/>
    </source>
</evidence>
<dbReference type="InterPro" id="IPR008927">
    <property type="entry name" value="6-PGluconate_DH-like_C_sf"/>
</dbReference>
<dbReference type="GO" id="GO:0036125">
    <property type="term" value="C:fatty acid beta-oxidation multienzyme complex"/>
    <property type="evidence" value="ECO:0007669"/>
    <property type="project" value="InterPro"/>
</dbReference>
<dbReference type="NCBIfam" id="NF008727">
    <property type="entry name" value="PRK11730.1"/>
    <property type="match status" value="1"/>
</dbReference>
<keyword evidence="10 17" id="KW-0413">Isomerase</keyword>
<comment type="similarity">
    <text evidence="3">In the N-terminal section; belongs to the enoyl-CoA hydratase/isomerase family.</text>
</comment>
<dbReference type="InterPro" id="IPR006176">
    <property type="entry name" value="3-OHacyl-CoA_DH_NAD-bd"/>
</dbReference>
<keyword evidence="9" id="KW-0443">Lipid metabolism</keyword>
<dbReference type="GO" id="GO:0070403">
    <property type="term" value="F:NAD+ binding"/>
    <property type="evidence" value="ECO:0007669"/>
    <property type="project" value="InterPro"/>
</dbReference>
<comment type="similarity">
    <text evidence="2">In the central section; belongs to the 3-hydroxyacyl-CoA dehydrogenase family.</text>
</comment>
<dbReference type="GO" id="GO:0016509">
    <property type="term" value="F:long-chain (3S)-3-hydroxyacyl-CoA dehydrogenase (NAD+) activity"/>
    <property type="evidence" value="ECO:0007669"/>
    <property type="project" value="TreeGrafter"/>
</dbReference>
<evidence type="ECO:0000256" key="6">
    <source>
        <dbReference type="ARBA" id="ARBA00022963"/>
    </source>
</evidence>
<dbReference type="GO" id="GO:0004165">
    <property type="term" value="F:delta(3)-delta(2)-enoyl-CoA isomerase activity"/>
    <property type="evidence" value="ECO:0007669"/>
    <property type="project" value="InterPro"/>
</dbReference>
<dbReference type="UniPathway" id="UPA00659"/>
<dbReference type="InterPro" id="IPR036291">
    <property type="entry name" value="NAD(P)-bd_dom_sf"/>
</dbReference>
<dbReference type="FunFam" id="3.40.50.720:FF:000009">
    <property type="entry name" value="Fatty oxidation complex, alpha subunit"/>
    <property type="match status" value="1"/>
</dbReference>
<dbReference type="InterPro" id="IPR029045">
    <property type="entry name" value="ClpP/crotonase-like_dom_sf"/>
</dbReference>
<evidence type="ECO:0000256" key="5">
    <source>
        <dbReference type="ARBA" id="ARBA00022832"/>
    </source>
</evidence>
<dbReference type="SUPFAM" id="SSF52096">
    <property type="entry name" value="ClpP/crotonase"/>
    <property type="match status" value="1"/>
</dbReference>
<dbReference type="EMBL" id="FQUH01000026">
    <property type="protein sequence ID" value="SHG07086.1"/>
    <property type="molecule type" value="Genomic_DNA"/>
</dbReference>
<evidence type="ECO:0000256" key="1">
    <source>
        <dbReference type="ARBA" id="ARBA00005005"/>
    </source>
</evidence>
<name>A0A1M5GTL6_VIBGA</name>
<comment type="pathway">
    <text evidence="1">Lipid metabolism; fatty acid beta-oxidation.</text>
</comment>
<dbReference type="PANTHER" id="PTHR43612">
    <property type="entry name" value="TRIFUNCTIONAL ENZYME SUBUNIT ALPHA"/>
    <property type="match status" value="1"/>
</dbReference>
<comment type="similarity">
    <text evidence="14">Belongs to the enoyl-CoA hydratase/isomerase family.</text>
</comment>
<evidence type="ECO:0000256" key="7">
    <source>
        <dbReference type="ARBA" id="ARBA00023002"/>
    </source>
</evidence>
<feature type="domain" description="3-hydroxyacyl-CoA dehydrogenase C-terminal" evidence="15">
    <location>
        <begin position="497"/>
        <end position="593"/>
    </location>
</feature>
<keyword evidence="5" id="KW-0276">Fatty acid metabolism</keyword>
<keyword evidence="12" id="KW-0511">Multifunctional enzyme</keyword>
<dbReference type="Pfam" id="PF00725">
    <property type="entry name" value="3HCDH"/>
    <property type="match status" value="1"/>
</dbReference>
<keyword evidence="18" id="KW-1185">Reference proteome</keyword>
<dbReference type="Gene3D" id="3.40.50.720">
    <property type="entry name" value="NAD(P)-binding Rossmann-like Domain"/>
    <property type="match status" value="1"/>
</dbReference>
<reference evidence="18" key="1">
    <citation type="submission" date="2016-11" db="EMBL/GenBank/DDBJ databases">
        <authorList>
            <person name="Varghese N."/>
            <person name="Submissions S."/>
        </authorList>
    </citation>
    <scope>NUCLEOTIDE SEQUENCE [LARGE SCALE GENOMIC DNA]</scope>
    <source>
        <strain evidence="18">DSM 21264</strain>
    </source>
</reference>
<dbReference type="EC" id="4.2.1.17" evidence="4"/>
<keyword evidence="8" id="KW-0520">NAD</keyword>
<evidence type="ECO:0000256" key="3">
    <source>
        <dbReference type="ARBA" id="ARBA00008750"/>
    </source>
</evidence>
<evidence type="ECO:0000259" key="15">
    <source>
        <dbReference type="Pfam" id="PF00725"/>
    </source>
</evidence>
<evidence type="ECO:0000256" key="12">
    <source>
        <dbReference type="ARBA" id="ARBA00023268"/>
    </source>
</evidence>
<feature type="domain" description="3-hydroxyacyl-CoA dehydrogenase NAD binding" evidence="16">
    <location>
        <begin position="318"/>
        <end position="495"/>
    </location>
</feature>
<keyword evidence="7" id="KW-0560">Oxidoreductase</keyword>
<dbReference type="InterPro" id="IPR018376">
    <property type="entry name" value="Enoyl-CoA_hyd/isom_CS"/>
</dbReference>
<comment type="catalytic activity">
    <reaction evidence="13">
        <text>a (3S)-3-hydroxyacyl-CoA + NAD(+) = a 3-oxoacyl-CoA + NADH + H(+)</text>
        <dbReference type="Rhea" id="RHEA:22432"/>
        <dbReference type="ChEBI" id="CHEBI:15378"/>
        <dbReference type="ChEBI" id="CHEBI:57318"/>
        <dbReference type="ChEBI" id="CHEBI:57540"/>
        <dbReference type="ChEBI" id="CHEBI:57945"/>
        <dbReference type="ChEBI" id="CHEBI:90726"/>
        <dbReference type="EC" id="1.1.1.35"/>
    </reaction>
</comment>
<dbReference type="PANTHER" id="PTHR43612:SF3">
    <property type="entry name" value="TRIFUNCTIONAL ENZYME SUBUNIT ALPHA, MITOCHONDRIAL"/>
    <property type="match status" value="1"/>
</dbReference>
<evidence type="ECO:0000256" key="13">
    <source>
        <dbReference type="ARBA" id="ARBA00049556"/>
    </source>
</evidence>
<dbReference type="GO" id="GO:0008692">
    <property type="term" value="F:3-hydroxybutyryl-CoA epimerase activity"/>
    <property type="evidence" value="ECO:0007669"/>
    <property type="project" value="InterPro"/>
</dbReference>
<dbReference type="Proteomes" id="UP000184159">
    <property type="component" value="Unassembled WGS sequence"/>
</dbReference>
<evidence type="ECO:0000256" key="4">
    <source>
        <dbReference type="ARBA" id="ARBA00012076"/>
    </source>
</evidence>
<evidence type="ECO:0000259" key="16">
    <source>
        <dbReference type="Pfam" id="PF02737"/>
    </source>
</evidence>
<dbReference type="Pfam" id="PF00378">
    <property type="entry name" value="ECH_1"/>
    <property type="match status" value="1"/>
</dbReference>
<organism evidence="17 18">
    <name type="scientific">Vibrio gazogenes DSM 21264 = NBRC 103151</name>
    <dbReference type="NCBI Taxonomy" id="1123492"/>
    <lineage>
        <taxon>Bacteria</taxon>
        <taxon>Pseudomonadati</taxon>
        <taxon>Pseudomonadota</taxon>
        <taxon>Gammaproteobacteria</taxon>
        <taxon>Vibrionales</taxon>
        <taxon>Vibrionaceae</taxon>
        <taxon>Vibrio</taxon>
    </lineage>
</organism>
<dbReference type="SUPFAM" id="SSF48179">
    <property type="entry name" value="6-phosphogluconate dehydrogenase C-terminal domain-like"/>
    <property type="match status" value="2"/>
</dbReference>
<dbReference type="Gene3D" id="3.90.226.10">
    <property type="entry name" value="2-enoyl-CoA Hydratase, Chain A, domain 1"/>
    <property type="match status" value="1"/>
</dbReference>
<gene>
    <name evidence="17" type="ORF">SAMN02745781_03906</name>
</gene>
<dbReference type="InterPro" id="IPR006108">
    <property type="entry name" value="3HC_DH_C"/>
</dbReference>
<dbReference type="SUPFAM" id="SSF51735">
    <property type="entry name" value="NAD(P)-binding Rossmann-fold domains"/>
    <property type="match status" value="1"/>
</dbReference>
<proteinExistence type="inferred from homology"/>
<sequence length="727" mass="80430">MIFQSKTLQVKEIEGGILELQFCTPLSVNTLDTATLGYLDKALDAIQGFPGLKGLVLTSDKESFIVGADINEFLSLFQYPSDELEQWLHYANQIFCKLEDLPVPTVSALRGYALGGGCECVLATDFRVAARSTKIGLPETRLGIMPGFGGCVRLPRLVGADNALEAIVQAKIFNAEHALSIGLVDAITTEEALLETAKRTLDDAIHCRIDWKKIRQEKCAPLSLSPVESLMVFSTAKGMTHQKVSHHYMAPFLAIETIESSATLHRDEALNIERKNFVTLAKSDQATALVSIYLNDQYIKGLAKKAKQSLSHATNHSAVIGAGVMGGGIAYQSAIKGIPAILKDIVPDSLKLGMDHTTQLLEQGVRRGKLSPRDMANTLASIRPTLNYAGIEEVDIVVEAVVENPKIKSSVLKELEEKVSPNTILTSNTSTIPITQLATELSRPEKFCGMHFFNPVHKMPLVEIIRGKETSEETISAVVAFAAQMGKSPIVVNDCPGFFVNRVLFPYFLAFCQLLDEGYDFVQIDKIMEKDFGWPMGPAYLLDVVGIDIAYHAQQVICQAYPERMKASSNNIITQLYKAKKFGQKTGEGFYQYHTDKRGKSQKVLSPDIYPLVYASGEPQPVTDQQMIMDRMMIPMMNEVILCMEEKIIFSPAEADIALVYGLGFPLFRGGVCRYLDTIGIAQYIQTTQSYQRLGELYQVPKSLEVMVREARDFYPIHHEKSASERG</sequence>
<evidence type="ECO:0000256" key="8">
    <source>
        <dbReference type="ARBA" id="ARBA00023027"/>
    </source>
</evidence>
<dbReference type="InterPro" id="IPR050136">
    <property type="entry name" value="FA_oxidation_alpha_subunit"/>
</dbReference>
<dbReference type="NCBIfam" id="TIGR02437">
    <property type="entry name" value="FadB"/>
    <property type="match status" value="1"/>
</dbReference>
<evidence type="ECO:0000256" key="2">
    <source>
        <dbReference type="ARBA" id="ARBA00007005"/>
    </source>
</evidence>
<dbReference type="Pfam" id="PF02737">
    <property type="entry name" value="3HCDH_N"/>
    <property type="match status" value="1"/>
</dbReference>
<dbReference type="InterPro" id="IPR001753">
    <property type="entry name" value="Enoyl-CoA_hydra/iso"/>
</dbReference>
<dbReference type="InterPro" id="IPR006180">
    <property type="entry name" value="3-OHacyl-CoA_DH_CS"/>
</dbReference>
<dbReference type="RefSeq" id="WP_072963140.1">
    <property type="nucleotide sequence ID" value="NZ_FQUH01000026.1"/>
</dbReference>
<dbReference type="InterPro" id="IPR012799">
    <property type="entry name" value="FadB"/>
</dbReference>
<evidence type="ECO:0000313" key="18">
    <source>
        <dbReference type="Proteomes" id="UP000184159"/>
    </source>
</evidence>
<evidence type="ECO:0000256" key="9">
    <source>
        <dbReference type="ARBA" id="ARBA00023098"/>
    </source>
</evidence>
<accession>A0A1M5GTL6</accession>